<accession>A0ABQ1C9A9</accession>
<evidence type="ECO:0000313" key="6">
    <source>
        <dbReference type="EMBL" id="GFG80643.1"/>
    </source>
</evidence>
<gene>
    <name evidence="6" type="ORF">MPRG_39190</name>
</gene>
<organism evidence="6 7">
    <name type="scientific">Mycobacterium paragordonae</name>
    <dbReference type="NCBI Taxonomy" id="1389713"/>
    <lineage>
        <taxon>Bacteria</taxon>
        <taxon>Bacillati</taxon>
        <taxon>Actinomycetota</taxon>
        <taxon>Actinomycetes</taxon>
        <taxon>Mycobacteriales</taxon>
        <taxon>Mycobacteriaceae</taxon>
        <taxon>Mycobacterium</taxon>
    </lineage>
</organism>
<reference evidence="6 7" key="1">
    <citation type="journal article" date="2019" name="Emerg. Microbes Infect.">
        <title>Comprehensive subspecies identification of 175 nontuberculous mycobacteria species based on 7547 genomic profiles.</title>
        <authorList>
            <person name="Matsumoto Y."/>
            <person name="Kinjo T."/>
            <person name="Motooka D."/>
            <person name="Nabeya D."/>
            <person name="Jung N."/>
            <person name="Uechi K."/>
            <person name="Horii T."/>
            <person name="Iida T."/>
            <person name="Fujita J."/>
            <person name="Nakamura S."/>
        </authorList>
    </citation>
    <scope>NUCLEOTIDE SEQUENCE [LARGE SCALE GENOMIC DNA]</scope>
    <source>
        <strain evidence="6 7">JCM 18565</strain>
    </source>
</reference>
<keyword evidence="4" id="KW-0411">Iron-sulfur</keyword>
<evidence type="ECO:0000256" key="4">
    <source>
        <dbReference type="ARBA" id="ARBA00023014"/>
    </source>
</evidence>
<feature type="domain" description="Rieske" evidence="5">
    <location>
        <begin position="8"/>
        <end position="120"/>
    </location>
</feature>
<evidence type="ECO:0000259" key="5">
    <source>
        <dbReference type="PROSITE" id="PS51296"/>
    </source>
</evidence>
<name>A0ABQ1C9A9_9MYCO</name>
<dbReference type="PANTHER" id="PTHR21496:SF23">
    <property type="entry name" value="3-PHENYLPROPIONATE_CINNAMIC ACID DIOXYGENASE FERREDOXIN SUBUNIT"/>
    <property type="match status" value="1"/>
</dbReference>
<dbReference type="Pfam" id="PF00355">
    <property type="entry name" value="Rieske"/>
    <property type="match status" value="1"/>
</dbReference>
<dbReference type="EMBL" id="BLKX01000001">
    <property type="protein sequence ID" value="GFG80643.1"/>
    <property type="molecule type" value="Genomic_DNA"/>
</dbReference>
<dbReference type="PROSITE" id="PS51296">
    <property type="entry name" value="RIESKE"/>
    <property type="match status" value="1"/>
</dbReference>
<evidence type="ECO:0000256" key="2">
    <source>
        <dbReference type="ARBA" id="ARBA00022723"/>
    </source>
</evidence>
<keyword evidence="3" id="KW-0408">Iron</keyword>
<proteinExistence type="predicted"/>
<keyword evidence="7" id="KW-1185">Reference proteome</keyword>
<evidence type="ECO:0000313" key="7">
    <source>
        <dbReference type="Proteomes" id="UP000465240"/>
    </source>
</evidence>
<sequence>MIRVPQRRFVCSLDELPPGAMKLVDIGKFGVGVYNVRGSLYAIVNYCSHEGAPLCLGLLGGTNEPAPDRPDGVRRVRDGQIVRCPWHNWEFDITTGRNVADPSRRVRTYQVDVTDGEVFVTA</sequence>
<dbReference type="PANTHER" id="PTHR21496">
    <property type="entry name" value="FERREDOXIN-RELATED"/>
    <property type="match status" value="1"/>
</dbReference>
<protein>
    <submittedName>
        <fullName evidence="6">(2Fe-2S)-binding protein</fullName>
    </submittedName>
</protein>
<dbReference type="Gene3D" id="2.102.10.10">
    <property type="entry name" value="Rieske [2Fe-2S] iron-sulphur domain"/>
    <property type="match status" value="1"/>
</dbReference>
<keyword evidence="2" id="KW-0479">Metal-binding</keyword>
<evidence type="ECO:0000256" key="3">
    <source>
        <dbReference type="ARBA" id="ARBA00023004"/>
    </source>
</evidence>
<evidence type="ECO:0000256" key="1">
    <source>
        <dbReference type="ARBA" id="ARBA00022714"/>
    </source>
</evidence>
<comment type="caution">
    <text evidence="6">The sequence shown here is derived from an EMBL/GenBank/DDBJ whole genome shotgun (WGS) entry which is preliminary data.</text>
</comment>
<dbReference type="InterPro" id="IPR036922">
    <property type="entry name" value="Rieske_2Fe-2S_sf"/>
</dbReference>
<dbReference type="SUPFAM" id="SSF50022">
    <property type="entry name" value="ISP domain"/>
    <property type="match status" value="1"/>
</dbReference>
<keyword evidence="1" id="KW-0001">2Fe-2S</keyword>
<dbReference type="InterPro" id="IPR017941">
    <property type="entry name" value="Rieske_2Fe-2S"/>
</dbReference>
<dbReference type="Proteomes" id="UP000465240">
    <property type="component" value="Unassembled WGS sequence"/>
</dbReference>